<name>A0A6G1I249_9PEZI</name>
<dbReference type="EMBL" id="ML996692">
    <property type="protein sequence ID" value="KAF2402055.1"/>
    <property type="molecule type" value="Genomic_DNA"/>
</dbReference>
<dbReference type="Proteomes" id="UP000799640">
    <property type="component" value="Unassembled WGS sequence"/>
</dbReference>
<keyword evidence="2" id="KW-1185">Reference proteome</keyword>
<proteinExistence type="predicted"/>
<gene>
    <name evidence="1" type="ORF">EJ06DRAFT_529182</name>
</gene>
<evidence type="ECO:0000313" key="2">
    <source>
        <dbReference type="Proteomes" id="UP000799640"/>
    </source>
</evidence>
<protein>
    <submittedName>
        <fullName evidence="1">Uncharacterized protein</fullName>
    </submittedName>
</protein>
<sequence>MDLLTRRPLRPFHNDVAIATGPGRCQIVDQRVLQAYLPGLAQLAEFKRVIDLRPIILQLMPFLHPVDTKALMEAMHILLTSLARHVGPSEIPALDIMEALETTFEREYLSLYPNFQHTFRLFKSFADIAALGRSNRIRRVLCQFFAKHGAAITLSLSPGEVLNWARTVLLSGGREIELAACLREIIIARGPLVLEELSRVARTTAGLQVCRSIAEVLQRVDIPALDFPGGRGLHLGRRPPYLRPQGRRFGRRGMLMGQGGLDGRDALDRKVNELSHSVHELGRNVYDLARRQDMMEDAASGVMYDDDDYLSEDDLFRDDVGELIL</sequence>
<dbReference type="AlphaFoldDB" id="A0A6G1I249"/>
<accession>A0A6G1I249</accession>
<reference evidence="1" key="1">
    <citation type="journal article" date="2020" name="Stud. Mycol.">
        <title>101 Dothideomycetes genomes: a test case for predicting lifestyles and emergence of pathogens.</title>
        <authorList>
            <person name="Haridas S."/>
            <person name="Albert R."/>
            <person name="Binder M."/>
            <person name="Bloem J."/>
            <person name="Labutti K."/>
            <person name="Salamov A."/>
            <person name="Andreopoulos B."/>
            <person name="Baker S."/>
            <person name="Barry K."/>
            <person name="Bills G."/>
            <person name="Bluhm B."/>
            <person name="Cannon C."/>
            <person name="Castanera R."/>
            <person name="Culley D."/>
            <person name="Daum C."/>
            <person name="Ezra D."/>
            <person name="Gonzalez J."/>
            <person name="Henrissat B."/>
            <person name="Kuo A."/>
            <person name="Liang C."/>
            <person name="Lipzen A."/>
            <person name="Lutzoni F."/>
            <person name="Magnuson J."/>
            <person name="Mondo S."/>
            <person name="Nolan M."/>
            <person name="Ohm R."/>
            <person name="Pangilinan J."/>
            <person name="Park H.-J."/>
            <person name="Ramirez L."/>
            <person name="Alfaro M."/>
            <person name="Sun H."/>
            <person name="Tritt A."/>
            <person name="Yoshinaga Y."/>
            <person name="Zwiers L.-H."/>
            <person name="Turgeon B."/>
            <person name="Goodwin S."/>
            <person name="Spatafora J."/>
            <person name="Crous P."/>
            <person name="Grigoriev I."/>
        </authorList>
    </citation>
    <scope>NUCLEOTIDE SEQUENCE</scope>
    <source>
        <strain evidence="1">CBS 262.69</strain>
    </source>
</reference>
<evidence type="ECO:0000313" key="1">
    <source>
        <dbReference type="EMBL" id="KAF2402055.1"/>
    </source>
</evidence>
<organism evidence="1 2">
    <name type="scientific">Trichodelitschia bisporula</name>
    <dbReference type="NCBI Taxonomy" id="703511"/>
    <lineage>
        <taxon>Eukaryota</taxon>
        <taxon>Fungi</taxon>
        <taxon>Dikarya</taxon>
        <taxon>Ascomycota</taxon>
        <taxon>Pezizomycotina</taxon>
        <taxon>Dothideomycetes</taxon>
        <taxon>Dothideomycetes incertae sedis</taxon>
        <taxon>Phaeotrichales</taxon>
        <taxon>Phaeotrichaceae</taxon>
        <taxon>Trichodelitschia</taxon>
    </lineage>
</organism>